<evidence type="ECO:0000256" key="1">
    <source>
        <dbReference type="SAM" id="Phobius"/>
    </source>
</evidence>
<accession>A0A1I0B7Y2</accession>
<dbReference type="AlphaFoldDB" id="A0A1I0B7Y2"/>
<protein>
    <submittedName>
        <fullName evidence="2">Uncharacterized protein</fullName>
    </submittedName>
</protein>
<name>A0A1I0B7Y2_9GAMM</name>
<reference evidence="3" key="1">
    <citation type="submission" date="2016-10" db="EMBL/GenBank/DDBJ databases">
        <authorList>
            <person name="Varghese N."/>
            <person name="Submissions S."/>
        </authorList>
    </citation>
    <scope>NUCLEOTIDE SEQUENCE [LARGE SCALE GENOMIC DNA]</scope>
    <source>
        <strain evidence="3">DSM 18579</strain>
    </source>
</reference>
<keyword evidence="1" id="KW-0472">Membrane</keyword>
<evidence type="ECO:0000313" key="2">
    <source>
        <dbReference type="EMBL" id="SET02901.1"/>
    </source>
</evidence>
<proteinExistence type="predicted"/>
<dbReference type="EMBL" id="FOHV01000007">
    <property type="protein sequence ID" value="SET02901.1"/>
    <property type="molecule type" value="Genomic_DNA"/>
</dbReference>
<keyword evidence="1" id="KW-0812">Transmembrane</keyword>
<sequence>MKHMTIDSDTRINPLSEIKIQSNLSKILTEIRFFTVQVGLLSCIGLALVFIWK</sequence>
<evidence type="ECO:0000313" key="3">
    <source>
        <dbReference type="Proteomes" id="UP000242642"/>
    </source>
</evidence>
<keyword evidence="3" id="KW-1185">Reference proteome</keyword>
<keyword evidence="1" id="KW-1133">Transmembrane helix</keyword>
<feature type="transmembrane region" description="Helical" evidence="1">
    <location>
        <begin position="31"/>
        <end position="52"/>
    </location>
</feature>
<organism evidence="2 3">
    <name type="scientific">Thorsellia anophelis DSM 18579</name>
    <dbReference type="NCBI Taxonomy" id="1123402"/>
    <lineage>
        <taxon>Bacteria</taxon>
        <taxon>Pseudomonadati</taxon>
        <taxon>Pseudomonadota</taxon>
        <taxon>Gammaproteobacteria</taxon>
        <taxon>Enterobacterales</taxon>
        <taxon>Thorselliaceae</taxon>
        <taxon>Thorsellia</taxon>
    </lineage>
</organism>
<gene>
    <name evidence="2" type="ORF">SAMN02583745_01177</name>
</gene>
<dbReference type="RefSeq" id="WP_177168594.1">
    <property type="nucleotide sequence ID" value="NZ_FOHV01000007.1"/>
</dbReference>
<dbReference type="Proteomes" id="UP000242642">
    <property type="component" value="Unassembled WGS sequence"/>
</dbReference>